<evidence type="ECO:0000313" key="1">
    <source>
        <dbReference type="EMBL" id="VXD17444.1"/>
    </source>
</evidence>
<sequence>MYFSGLDRILATMYTWLQAMWFTFAKRGINYGACDEGCSCAAWVKRGASKLCRDANVWRYCPVTE</sequence>
<proteinExistence type="predicted"/>
<evidence type="ECO:0000313" key="2">
    <source>
        <dbReference type="Proteomes" id="UP000184550"/>
    </source>
</evidence>
<dbReference type="AlphaFoldDB" id="A0A7Z9BQF0"/>
<accession>A0A7Z9BQF0</accession>
<name>A0A7Z9BQF0_9CYAN</name>
<gene>
    <name evidence="1" type="ORF">PL8927_60034</name>
</gene>
<dbReference type="EMBL" id="CZCU02000135">
    <property type="protein sequence ID" value="VXD17444.1"/>
    <property type="molecule type" value="Genomic_DNA"/>
</dbReference>
<comment type="caution">
    <text evidence="1">The sequence shown here is derived from an EMBL/GenBank/DDBJ whole genome shotgun (WGS) entry which is preliminary data.</text>
</comment>
<protein>
    <submittedName>
        <fullName evidence="1">Uncharacterized protein</fullName>
    </submittedName>
</protein>
<dbReference type="Proteomes" id="UP000184550">
    <property type="component" value="Unassembled WGS sequence"/>
</dbReference>
<organism evidence="1 2">
    <name type="scientific">Planktothrix serta PCC 8927</name>
    <dbReference type="NCBI Taxonomy" id="671068"/>
    <lineage>
        <taxon>Bacteria</taxon>
        <taxon>Bacillati</taxon>
        <taxon>Cyanobacteriota</taxon>
        <taxon>Cyanophyceae</taxon>
        <taxon>Oscillatoriophycideae</taxon>
        <taxon>Oscillatoriales</taxon>
        <taxon>Microcoleaceae</taxon>
        <taxon>Planktothrix</taxon>
    </lineage>
</organism>
<reference evidence="1" key="1">
    <citation type="submission" date="2019-10" db="EMBL/GenBank/DDBJ databases">
        <authorList>
            <consortium name="Genoscope - CEA"/>
            <person name="William W."/>
        </authorList>
    </citation>
    <scope>NUCLEOTIDE SEQUENCE [LARGE SCALE GENOMIC DNA]</scope>
    <source>
        <strain evidence="1">BBR_PRJEB10992</strain>
    </source>
</reference>
<keyword evidence="2" id="KW-1185">Reference proteome</keyword>